<evidence type="ECO:0000313" key="1">
    <source>
        <dbReference type="EMBL" id="ADV62602.1"/>
    </source>
</evidence>
<dbReference type="Proteomes" id="UP000008631">
    <property type="component" value="Chromosome"/>
</dbReference>
<reference evidence="1 2" key="2">
    <citation type="journal article" date="2011" name="Stand. Genomic Sci.">
        <title>Complete genome sequence of Isosphaera pallida type strain (IS1B).</title>
        <authorList>
            <consortium name="US DOE Joint Genome Institute (JGI-PGF)"/>
            <person name="Goker M."/>
            <person name="Cleland D."/>
            <person name="Saunders E."/>
            <person name="Lapidus A."/>
            <person name="Nolan M."/>
            <person name="Lucas S."/>
            <person name="Hammon N."/>
            <person name="Deshpande S."/>
            <person name="Cheng J.F."/>
            <person name="Tapia R."/>
            <person name="Han C."/>
            <person name="Goodwin L."/>
            <person name="Pitluck S."/>
            <person name="Liolios K."/>
            <person name="Pagani I."/>
            <person name="Ivanova N."/>
            <person name="Mavromatis K."/>
            <person name="Pati A."/>
            <person name="Chen A."/>
            <person name="Palaniappan K."/>
            <person name="Land M."/>
            <person name="Hauser L."/>
            <person name="Chang Y.J."/>
            <person name="Jeffries C.D."/>
            <person name="Detter J.C."/>
            <person name="Beck B."/>
            <person name="Woyke T."/>
            <person name="Bristow J."/>
            <person name="Eisen J.A."/>
            <person name="Markowitz V."/>
            <person name="Hugenholtz P."/>
            <person name="Kyrpides N.C."/>
            <person name="Klenk H.P."/>
        </authorList>
    </citation>
    <scope>NUCLEOTIDE SEQUENCE [LARGE SCALE GENOMIC DNA]</scope>
    <source>
        <strain evidence="2">ATCC 43644 / DSM 9630 / IS1B</strain>
    </source>
</reference>
<sequence>MTTGMGAATNAAAAVGGATVSTWDQGAVGTATTPSEVIELIQRGRIILDVAAADLDAAEAVLGPFHEVSCHFRDALAEARRAWERLRVHYGCRAVTQALEAPPHALMTLGLPPSNDSAPPSCAGSERPKVILLVIAGFTYAVRPLPPSPEAPALWRLDRLPASEDGPHQPARLADGSYQCDCAQWIYQLADQPDHPQRYCSHLQALRWLGWL</sequence>
<keyword evidence="2" id="KW-1185">Reference proteome</keyword>
<dbReference type="HOGENOM" id="CLU_1440171_0_0_0"/>
<dbReference type="KEGG" id="ipa:Isop_2022"/>
<reference key="1">
    <citation type="submission" date="2010-11" db="EMBL/GenBank/DDBJ databases">
        <title>The complete sequence of chromosome of Isophaera pallida ATCC 43644.</title>
        <authorList>
            <consortium name="US DOE Joint Genome Institute (JGI-PGF)"/>
            <person name="Lucas S."/>
            <person name="Copeland A."/>
            <person name="Lapidus A."/>
            <person name="Bruce D."/>
            <person name="Goodwin L."/>
            <person name="Pitluck S."/>
            <person name="Kyrpides N."/>
            <person name="Mavromatis K."/>
            <person name="Pagani I."/>
            <person name="Ivanova N."/>
            <person name="Saunders E."/>
            <person name="Brettin T."/>
            <person name="Detter J.C."/>
            <person name="Han C."/>
            <person name="Tapia R."/>
            <person name="Land M."/>
            <person name="Hauser L."/>
            <person name="Markowitz V."/>
            <person name="Cheng J.-F."/>
            <person name="Hugenholtz P."/>
            <person name="Woyke T."/>
            <person name="Wu D."/>
            <person name="Eisen J.A."/>
        </authorList>
    </citation>
    <scope>NUCLEOTIDE SEQUENCE</scope>
    <source>
        <strain>ATCC 43644</strain>
    </source>
</reference>
<dbReference type="InParanoid" id="E8R383"/>
<proteinExistence type="predicted"/>
<name>E8R383_ISOPI</name>
<dbReference type="eggNOG" id="ENOG50342WQ">
    <property type="taxonomic scope" value="Bacteria"/>
</dbReference>
<dbReference type="AlphaFoldDB" id="E8R383"/>
<dbReference type="RefSeq" id="WP_013564890.1">
    <property type="nucleotide sequence ID" value="NC_014962.1"/>
</dbReference>
<organism evidence="1 2">
    <name type="scientific">Isosphaera pallida (strain ATCC 43644 / DSM 9630 / IS1B)</name>
    <dbReference type="NCBI Taxonomy" id="575540"/>
    <lineage>
        <taxon>Bacteria</taxon>
        <taxon>Pseudomonadati</taxon>
        <taxon>Planctomycetota</taxon>
        <taxon>Planctomycetia</taxon>
        <taxon>Isosphaerales</taxon>
        <taxon>Isosphaeraceae</taxon>
        <taxon>Isosphaera</taxon>
    </lineage>
</organism>
<dbReference type="EMBL" id="CP002353">
    <property type="protein sequence ID" value="ADV62602.1"/>
    <property type="molecule type" value="Genomic_DNA"/>
</dbReference>
<evidence type="ECO:0000313" key="2">
    <source>
        <dbReference type="Proteomes" id="UP000008631"/>
    </source>
</evidence>
<evidence type="ECO:0008006" key="3">
    <source>
        <dbReference type="Google" id="ProtNLM"/>
    </source>
</evidence>
<gene>
    <name evidence="1" type="ordered locus">Isop_2022</name>
</gene>
<protein>
    <recommendedName>
        <fullName evidence="3">SWIM-type domain-containing protein</fullName>
    </recommendedName>
</protein>
<accession>E8R383</accession>